<dbReference type="InterPro" id="IPR013041">
    <property type="entry name" value="Clathrin_app_Ig-like_sf"/>
</dbReference>
<sequence>MDLITQTSLEALLLKATNSKNLNFDTAAVEAFCTLINKEKDGAHIGIKVISARLPSGNEKEVLQTLNVLDTCMSKCGSHFQNEVGKFRFLNEMIKLVSPKYLGAQTPLTVKQKVLQLLYVWTLDYPKETKIKEAFDMLRKQGVIREIPNPNVPSYESVNGPKKKSTSSIFYDEEKSKILQKLLQSKDPEDIQAANWLIKSMVKEDDKRAELKSKSISELESIQNNIRLLNEMLDSYQPDVSSDAELDLIKELHQNCERLRSTINKLALESQHTEGLLACVLEASDELTAACNKYNFIIVQGRTFQQNFPNSALLSFDLDPNYADIASKIQAIRNGDDDGKSSVDVLCDIFTASNIPDGGEVLQPVPYTKCDKSSVNDDTKEKTEKFKALEELDVLGEHLIKENLQSARQSNYNKNIQDKTPMNLLSKFSGEQQGQASLPKDNESFLDLNYLIKQKTENKPLIPAEQISHDTSDDFLVDISDEKMLEVEKTSDVDSLHNLSDNEAKEKAENQNGKFEKTAKCDIKLNDIFIKLENIKPSSFPPMTVVTLHLAKDKPKERVNVYVITTVSKNQLPLSNYLFQAVVPKGCKLKLQPPSATNLPAYNPFLPPSAITQIMLTANPEGTQMSLKFIISYVMDDETITEMGE</sequence>
<evidence type="ECO:0000313" key="13">
    <source>
        <dbReference type="EMBL" id="KAJ8945145.1"/>
    </source>
</evidence>
<feature type="domain" description="GAE" evidence="11">
    <location>
        <begin position="533"/>
        <end position="645"/>
    </location>
</feature>
<dbReference type="EMBL" id="JAPWTK010000227">
    <property type="protein sequence ID" value="KAJ8945145.1"/>
    <property type="molecule type" value="Genomic_DNA"/>
</dbReference>
<dbReference type="SMART" id="SM00288">
    <property type="entry name" value="VHS"/>
    <property type="match status" value="1"/>
</dbReference>
<dbReference type="InterPro" id="IPR008942">
    <property type="entry name" value="ENTH_VHS"/>
</dbReference>
<evidence type="ECO:0000259" key="11">
    <source>
        <dbReference type="PROSITE" id="PS50180"/>
    </source>
</evidence>
<evidence type="ECO:0000256" key="6">
    <source>
        <dbReference type="ARBA" id="ARBA00022843"/>
    </source>
</evidence>
<dbReference type="Gene3D" id="1.20.5.170">
    <property type="match status" value="1"/>
</dbReference>
<evidence type="ECO:0000313" key="14">
    <source>
        <dbReference type="Proteomes" id="UP001162162"/>
    </source>
</evidence>
<dbReference type="Pfam" id="PF18308">
    <property type="entry name" value="GGA_N-GAT"/>
    <property type="match status" value="1"/>
</dbReference>
<evidence type="ECO:0000256" key="8">
    <source>
        <dbReference type="ARBA" id="ARBA00023034"/>
    </source>
</evidence>
<gene>
    <name evidence="13" type="ORF">NQ318_001610</name>
</gene>
<evidence type="ECO:0000256" key="9">
    <source>
        <dbReference type="ARBA" id="ARBA00023136"/>
    </source>
</evidence>
<dbReference type="InterPro" id="IPR008153">
    <property type="entry name" value="GAE_dom"/>
</dbReference>
<comment type="caution">
    <text evidence="13">The sequence shown here is derived from an EMBL/GenBank/DDBJ whole genome shotgun (WGS) entry which is preliminary data.</text>
</comment>
<evidence type="ECO:0008006" key="15">
    <source>
        <dbReference type="Google" id="ProtNLM"/>
    </source>
</evidence>
<dbReference type="InterPro" id="IPR002014">
    <property type="entry name" value="VHS_dom"/>
</dbReference>
<dbReference type="Pfam" id="PF03127">
    <property type="entry name" value="GAT"/>
    <property type="match status" value="1"/>
</dbReference>
<dbReference type="CDD" id="cd14234">
    <property type="entry name" value="GAT_GGA_meta"/>
    <property type="match status" value="1"/>
</dbReference>
<evidence type="ECO:0000256" key="5">
    <source>
        <dbReference type="ARBA" id="ARBA00022753"/>
    </source>
</evidence>
<dbReference type="PANTHER" id="PTHR45905:SF1">
    <property type="entry name" value="GOLGI-LOCALIZED, GAMMA-ADAPTIN EAR CONTAINING, ARF BINDING PROTEIN"/>
    <property type="match status" value="1"/>
</dbReference>
<feature type="non-terminal residue" evidence="13">
    <location>
        <position position="645"/>
    </location>
</feature>
<evidence type="ECO:0000259" key="10">
    <source>
        <dbReference type="PROSITE" id="PS50179"/>
    </source>
</evidence>
<dbReference type="SUPFAM" id="SSF89009">
    <property type="entry name" value="GAT-like domain"/>
    <property type="match status" value="1"/>
</dbReference>
<dbReference type="GO" id="GO:0035091">
    <property type="term" value="F:phosphatidylinositol binding"/>
    <property type="evidence" value="ECO:0007669"/>
    <property type="project" value="InterPro"/>
</dbReference>
<evidence type="ECO:0000256" key="2">
    <source>
        <dbReference type="ARBA" id="ARBA00004220"/>
    </source>
</evidence>
<organism evidence="13 14">
    <name type="scientific">Aromia moschata</name>
    <dbReference type="NCBI Taxonomy" id="1265417"/>
    <lineage>
        <taxon>Eukaryota</taxon>
        <taxon>Metazoa</taxon>
        <taxon>Ecdysozoa</taxon>
        <taxon>Arthropoda</taxon>
        <taxon>Hexapoda</taxon>
        <taxon>Insecta</taxon>
        <taxon>Pterygota</taxon>
        <taxon>Neoptera</taxon>
        <taxon>Endopterygota</taxon>
        <taxon>Coleoptera</taxon>
        <taxon>Polyphaga</taxon>
        <taxon>Cucujiformia</taxon>
        <taxon>Chrysomeloidea</taxon>
        <taxon>Cerambycidae</taxon>
        <taxon>Cerambycinae</taxon>
        <taxon>Callichromatini</taxon>
        <taxon>Aromia</taxon>
    </lineage>
</organism>
<comment type="similarity">
    <text evidence="3">Belongs to the GGA protein family.</text>
</comment>
<feature type="domain" description="VHS" evidence="10">
    <location>
        <begin position="16"/>
        <end position="146"/>
    </location>
</feature>
<keyword evidence="14" id="KW-1185">Reference proteome</keyword>
<feature type="domain" description="GAT" evidence="12">
    <location>
        <begin position="172"/>
        <end position="299"/>
    </location>
</feature>
<dbReference type="GO" id="GO:0043130">
    <property type="term" value="F:ubiquitin binding"/>
    <property type="evidence" value="ECO:0007669"/>
    <property type="project" value="InterPro"/>
</dbReference>
<dbReference type="GO" id="GO:0031267">
    <property type="term" value="F:small GTPase binding"/>
    <property type="evidence" value="ECO:0007669"/>
    <property type="project" value="InterPro"/>
</dbReference>
<dbReference type="Pfam" id="PF00790">
    <property type="entry name" value="VHS"/>
    <property type="match status" value="1"/>
</dbReference>
<dbReference type="GO" id="GO:0034394">
    <property type="term" value="P:protein localization to cell surface"/>
    <property type="evidence" value="ECO:0007669"/>
    <property type="project" value="TreeGrafter"/>
</dbReference>
<dbReference type="Gene3D" id="1.20.58.160">
    <property type="match status" value="1"/>
</dbReference>
<dbReference type="GO" id="GO:0031901">
    <property type="term" value="C:early endosome membrane"/>
    <property type="evidence" value="ECO:0007669"/>
    <property type="project" value="UniProtKB-SubCell"/>
</dbReference>
<dbReference type="PROSITE" id="PS50179">
    <property type="entry name" value="VHS"/>
    <property type="match status" value="1"/>
</dbReference>
<evidence type="ECO:0000259" key="12">
    <source>
        <dbReference type="PROSITE" id="PS50909"/>
    </source>
</evidence>
<proteinExistence type="inferred from homology"/>
<evidence type="ECO:0000256" key="7">
    <source>
        <dbReference type="ARBA" id="ARBA00022927"/>
    </source>
</evidence>
<dbReference type="InterPro" id="IPR004152">
    <property type="entry name" value="GAT_dom"/>
</dbReference>
<comment type="subcellular location">
    <subcellularLocation>
        <location evidence="2">Early endosome membrane</location>
        <topology evidence="2">Peripheral membrane protein</topology>
    </subcellularLocation>
    <subcellularLocation>
        <location evidence="1">Golgi apparatus</location>
        <location evidence="1">trans-Golgi network membrane</location>
        <topology evidence="1">Peripheral membrane protein</topology>
    </subcellularLocation>
</comment>
<name>A0AAV8Y2E0_9CUCU</name>
<dbReference type="InterPro" id="IPR038425">
    <property type="entry name" value="GAT_sf"/>
</dbReference>
<dbReference type="SUPFAM" id="SSF49348">
    <property type="entry name" value="Clathrin adaptor appendage domain"/>
    <property type="match status" value="1"/>
</dbReference>
<evidence type="ECO:0000256" key="3">
    <source>
        <dbReference type="ARBA" id="ARBA00008099"/>
    </source>
</evidence>
<protein>
    <recommendedName>
        <fullName evidence="15">ADP-ribosylation factor-binding protein GGA1</fullName>
    </recommendedName>
</protein>
<dbReference type="GO" id="GO:0006886">
    <property type="term" value="P:intracellular protein transport"/>
    <property type="evidence" value="ECO:0007669"/>
    <property type="project" value="InterPro"/>
</dbReference>
<reference evidence="13" key="1">
    <citation type="journal article" date="2023" name="Insect Mol. Biol.">
        <title>Genome sequencing provides insights into the evolution of gene families encoding plant cell wall-degrading enzymes in longhorned beetles.</title>
        <authorList>
            <person name="Shin N.R."/>
            <person name="Okamura Y."/>
            <person name="Kirsch R."/>
            <person name="Pauchet Y."/>
        </authorList>
    </citation>
    <scope>NUCLEOTIDE SEQUENCE</scope>
    <source>
        <strain evidence="13">AMC_N1</strain>
    </source>
</reference>
<keyword evidence="9" id="KW-0472">Membrane</keyword>
<dbReference type="AlphaFoldDB" id="A0AAV8Y2E0"/>
<dbReference type="PROSITE" id="PS50180">
    <property type="entry name" value="GAE"/>
    <property type="match status" value="1"/>
</dbReference>
<evidence type="ECO:0000256" key="4">
    <source>
        <dbReference type="ARBA" id="ARBA00022448"/>
    </source>
</evidence>
<dbReference type="Gene3D" id="1.25.40.90">
    <property type="match status" value="1"/>
</dbReference>
<dbReference type="GO" id="GO:0005802">
    <property type="term" value="C:trans-Golgi network"/>
    <property type="evidence" value="ECO:0007669"/>
    <property type="project" value="InterPro"/>
</dbReference>
<dbReference type="Pfam" id="PF02883">
    <property type="entry name" value="Alpha_adaptinC2"/>
    <property type="match status" value="1"/>
</dbReference>
<dbReference type="GO" id="GO:0006893">
    <property type="term" value="P:Golgi to plasma membrane transport"/>
    <property type="evidence" value="ECO:0007669"/>
    <property type="project" value="TreeGrafter"/>
</dbReference>
<dbReference type="InterPro" id="IPR027422">
    <property type="entry name" value="GGA1-3"/>
</dbReference>
<dbReference type="PROSITE" id="PS50909">
    <property type="entry name" value="GAT"/>
    <property type="match status" value="1"/>
</dbReference>
<keyword evidence="7" id="KW-0653">Protein transport</keyword>
<accession>A0AAV8Y2E0</accession>
<dbReference type="InterPro" id="IPR041198">
    <property type="entry name" value="GGA_N-GAT"/>
</dbReference>
<dbReference type="PANTHER" id="PTHR45905">
    <property type="entry name" value="GOLGI-LOCALIZED, GAMMA-ADAPTIN EAR CONTAINING, ARF BINDING PROTEIN"/>
    <property type="match status" value="1"/>
</dbReference>
<dbReference type="Proteomes" id="UP001162162">
    <property type="component" value="Unassembled WGS sequence"/>
</dbReference>
<dbReference type="InterPro" id="IPR008152">
    <property type="entry name" value="Clathrin_a/b/g-adaptin_app_Ig"/>
</dbReference>
<evidence type="ECO:0000256" key="1">
    <source>
        <dbReference type="ARBA" id="ARBA00004150"/>
    </source>
</evidence>
<keyword evidence="6" id="KW-0832">Ubl conjugation</keyword>
<keyword evidence="8" id="KW-0333">Golgi apparatus</keyword>
<dbReference type="Gene3D" id="2.60.40.1230">
    <property type="match status" value="1"/>
</dbReference>
<dbReference type="CDD" id="cd03567">
    <property type="entry name" value="VHS_GGA_metazoan"/>
    <property type="match status" value="1"/>
</dbReference>
<dbReference type="SUPFAM" id="SSF48464">
    <property type="entry name" value="ENTH/VHS domain"/>
    <property type="match status" value="1"/>
</dbReference>
<keyword evidence="5" id="KW-0967">Endosome</keyword>
<keyword evidence="4" id="KW-0813">Transport</keyword>
<dbReference type="SMART" id="SM00809">
    <property type="entry name" value="Alpha_adaptinC2"/>
    <property type="match status" value="1"/>
</dbReference>